<dbReference type="OrthoDB" id="2489132at2"/>
<evidence type="ECO:0000256" key="4">
    <source>
        <dbReference type="ARBA" id="ARBA00029447"/>
    </source>
</evidence>
<comment type="subcellular location">
    <subcellularLocation>
        <location evidence="1">Cell inner membrane</location>
        <topology evidence="1">Multi-pass membrane protein</topology>
    </subcellularLocation>
</comment>
<keyword evidence="3 5" id="KW-0807">Transducer</keyword>
<keyword evidence="6" id="KW-0472">Membrane</keyword>
<dbReference type="PANTHER" id="PTHR43531:SF11">
    <property type="entry name" value="METHYL-ACCEPTING CHEMOTAXIS PROTEIN 3"/>
    <property type="match status" value="1"/>
</dbReference>
<sequence>MSWIYRISIRNKLLLVLSPLLLALLGVAGNGFISHYAVEQQMKTVSGLTQIAGTLGDTIHEIQKERGLSAGYLGSKGQQFRSELTAQQQLTDQALKKAEHSLTQLAQTEHLSKLTELVDQFSQQQQTINTLRSGVSDLSIATPQALASYTRMVNTLLDIVGNISHLPQPGVILNDLMTYYALLNIKEQAGIERALLANTFSAGKFMPGMFQRFSEVVGKQTSWITAYQTFATADDLKLWQQTQNLPATQKALAMRQQAFIHATDNQFGIQGPDWFSAQTERINLLKELENTLSSQLSGDAQKITDTARTDWMSYLGATVLALLVSLGFALLITRSIDQQLKTILHKIHTMGNDLTQRLPVPGTDELSRISGAWNAMTDNLRSTVMEIKQGADVLLSASDDIAQGNQDLAQRTDEQAASLVETAASMEQISTTVNQTAESARQAQLLTTEMENEVQEADSIAIEASRSIEAVRESSEQISHIISSIDEISFQTNLLALNAAVEAARAGELGKGFAVVATEVRNLSQRCAREAASIRELVTVTMEKINEGVEKVNASGETLHLAAANTSRMRQYVTDIAHAASEQSLGIQQIDLALHQLEQVTQQNAARVSEAATASQTLNQQSEAMTSLVNRFTLN</sequence>
<feature type="domain" description="HAMP" evidence="8">
    <location>
        <begin position="334"/>
        <end position="385"/>
    </location>
</feature>
<evidence type="ECO:0000256" key="2">
    <source>
        <dbReference type="ARBA" id="ARBA00022500"/>
    </source>
</evidence>
<dbReference type="PROSITE" id="PS50111">
    <property type="entry name" value="CHEMOTAXIS_TRANSDUC_2"/>
    <property type="match status" value="1"/>
</dbReference>
<evidence type="ECO:0000259" key="7">
    <source>
        <dbReference type="PROSITE" id="PS50111"/>
    </source>
</evidence>
<dbReference type="PANTHER" id="PTHR43531">
    <property type="entry name" value="PROTEIN ICFG"/>
    <property type="match status" value="1"/>
</dbReference>
<evidence type="ECO:0000256" key="6">
    <source>
        <dbReference type="SAM" id="Phobius"/>
    </source>
</evidence>
<comment type="caution">
    <text evidence="10">The sequence shown here is derived from an EMBL/GenBank/DDBJ whole genome shotgun (WGS) entry which is preliminary data.</text>
</comment>
<dbReference type="Proteomes" id="UP000078225">
    <property type="component" value="Unassembled WGS sequence"/>
</dbReference>
<dbReference type="PROSITE" id="PS50885">
    <property type="entry name" value="HAMP"/>
    <property type="match status" value="1"/>
</dbReference>
<proteinExistence type="inferred from homology"/>
<dbReference type="EMBL" id="LYRP01000001">
    <property type="protein sequence ID" value="OAT79027.1"/>
    <property type="molecule type" value="Genomic_DNA"/>
</dbReference>
<evidence type="ECO:0000313" key="10">
    <source>
        <dbReference type="EMBL" id="OAT79027.1"/>
    </source>
</evidence>
<gene>
    <name evidence="10" type="ORF">A9B99_04875</name>
</gene>
<evidence type="ECO:0000259" key="9">
    <source>
        <dbReference type="PROSITE" id="PS50906"/>
    </source>
</evidence>
<evidence type="ECO:0000256" key="1">
    <source>
        <dbReference type="ARBA" id="ARBA00004429"/>
    </source>
</evidence>
<dbReference type="CDD" id="cd06225">
    <property type="entry name" value="HAMP"/>
    <property type="match status" value="1"/>
</dbReference>
<dbReference type="GO" id="GO:0007165">
    <property type="term" value="P:signal transduction"/>
    <property type="evidence" value="ECO:0007669"/>
    <property type="project" value="UniProtKB-KW"/>
</dbReference>
<feature type="domain" description="Methyl-accepting transducer" evidence="7">
    <location>
        <begin position="390"/>
        <end position="619"/>
    </location>
</feature>
<dbReference type="InterPro" id="IPR010910">
    <property type="entry name" value="Nitrate/nitrite_sensing_bac"/>
</dbReference>
<evidence type="ECO:0000256" key="5">
    <source>
        <dbReference type="PROSITE-ProRule" id="PRU00284"/>
    </source>
</evidence>
<dbReference type="PROSITE" id="PS50906">
    <property type="entry name" value="NIT"/>
    <property type="match status" value="1"/>
</dbReference>
<dbReference type="SMART" id="SM00304">
    <property type="entry name" value="HAMP"/>
    <property type="match status" value="1"/>
</dbReference>
<name>A0A1B7L9K1_9ENTR</name>
<dbReference type="FunFam" id="1.10.287.950:FF:000001">
    <property type="entry name" value="Methyl-accepting chemotaxis sensory transducer"/>
    <property type="match status" value="1"/>
</dbReference>
<dbReference type="InterPro" id="IPR051310">
    <property type="entry name" value="MCP_chemotaxis"/>
</dbReference>
<dbReference type="InterPro" id="IPR004089">
    <property type="entry name" value="MCPsignal_dom"/>
</dbReference>
<dbReference type="GO" id="GO:0006935">
    <property type="term" value="P:chemotaxis"/>
    <property type="evidence" value="ECO:0007669"/>
    <property type="project" value="UniProtKB-KW"/>
</dbReference>
<dbReference type="Pfam" id="PF00672">
    <property type="entry name" value="HAMP"/>
    <property type="match status" value="1"/>
</dbReference>
<dbReference type="RefSeq" id="WP_064595124.1">
    <property type="nucleotide sequence ID" value="NZ_CP134782.1"/>
</dbReference>
<dbReference type="AlphaFoldDB" id="A0A1B7L9K1"/>
<keyword evidence="6" id="KW-0812">Transmembrane</keyword>
<feature type="transmembrane region" description="Helical" evidence="6">
    <location>
        <begin position="311"/>
        <end position="332"/>
    </location>
</feature>
<dbReference type="InterPro" id="IPR013587">
    <property type="entry name" value="Nitrate/nitrite_sensing"/>
</dbReference>
<dbReference type="Gene3D" id="1.10.287.950">
    <property type="entry name" value="Methyl-accepting chemotaxis protein"/>
    <property type="match status" value="1"/>
</dbReference>
<organism evidence="10 11">
    <name type="scientific">Mangrovibacter phragmitis</name>
    <dbReference type="NCBI Taxonomy" id="1691903"/>
    <lineage>
        <taxon>Bacteria</taxon>
        <taxon>Pseudomonadati</taxon>
        <taxon>Pseudomonadota</taxon>
        <taxon>Gammaproteobacteria</taxon>
        <taxon>Enterobacterales</taxon>
        <taxon>Enterobacteriaceae</taxon>
        <taxon>Mangrovibacter</taxon>
    </lineage>
</organism>
<dbReference type="CDD" id="cd11386">
    <property type="entry name" value="MCP_signal"/>
    <property type="match status" value="1"/>
</dbReference>
<reference evidence="11" key="1">
    <citation type="submission" date="2016-05" db="EMBL/GenBank/DDBJ databases">
        <authorList>
            <person name="Behera P."/>
            <person name="Vaishampayan P."/>
            <person name="Singh N."/>
            <person name="Raina V."/>
            <person name="Suar M."/>
            <person name="Pattnaik A."/>
            <person name="Rastogi G."/>
        </authorList>
    </citation>
    <scope>NUCLEOTIDE SEQUENCE [LARGE SCALE GENOMIC DNA]</scope>
    <source>
        <strain evidence="11">MP23</strain>
    </source>
</reference>
<dbReference type="STRING" id="1691903.A9B99_04875"/>
<evidence type="ECO:0000256" key="3">
    <source>
        <dbReference type="ARBA" id="ARBA00023224"/>
    </source>
</evidence>
<dbReference type="InterPro" id="IPR003660">
    <property type="entry name" value="HAMP_dom"/>
</dbReference>
<comment type="similarity">
    <text evidence="4">Belongs to the methyl-accepting chemotaxis (MCP) protein family.</text>
</comment>
<dbReference type="SMART" id="SM00283">
    <property type="entry name" value="MA"/>
    <property type="match status" value="1"/>
</dbReference>
<keyword evidence="2" id="KW-0145">Chemotaxis</keyword>
<dbReference type="GO" id="GO:0005886">
    <property type="term" value="C:plasma membrane"/>
    <property type="evidence" value="ECO:0007669"/>
    <property type="project" value="UniProtKB-SubCell"/>
</dbReference>
<evidence type="ECO:0000313" key="11">
    <source>
        <dbReference type="Proteomes" id="UP000078225"/>
    </source>
</evidence>
<dbReference type="SUPFAM" id="SSF58104">
    <property type="entry name" value="Methyl-accepting chemotaxis protein (MCP) signaling domain"/>
    <property type="match status" value="1"/>
</dbReference>
<accession>A0A1B7L9K1</accession>
<dbReference type="Pfam" id="PF00015">
    <property type="entry name" value="MCPsignal"/>
    <property type="match status" value="1"/>
</dbReference>
<dbReference type="Pfam" id="PF08376">
    <property type="entry name" value="NIT"/>
    <property type="match status" value="1"/>
</dbReference>
<protein>
    <submittedName>
        <fullName evidence="10">Chemotaxis protein</fullName>
    </submittedName>
</protein>
<keyword evidence="6" id="KW-1133">Transmembrane helix</keyword>
<evidence type="ECO:0000259" key="8">
    <source>
        <dbReference type="PROSITE" id="PS50885"/>
    </source>
</evidence>
<keyword evidence="11" id="KW-1185">Reference proteome</keyword>
<feature type="domain" description="NIT" evidence="9">
    <location>
        <begin position="53"/>
        <end position="303"/>
    </location>
</feature>